<dbReference type="GO" id="GO:0000981">
    <property type="term" value="F:DNA-binding transcription factor activity, RNA polymerase II-specific"/>
    <property type="evidence" value="ECO:0007669"/>
    <property type="project" value="InterPro"/>
</dbReference>
<evidence type="ECO:0000259" key="5">
    <source>
        <dbReference type="PROSITE" id="PS50071"/>
    </source>
</evidence>
<dbReference type="Proteomes" id="UP000053780">
    <property type="component" value="Unassembled WGS sequence"/>
</dbReference>
<comment type="subcellular location">
    <subcellularLocation>
        <location evidence="4">Nucleus</location>
    </subcellularLocation>
</comment>
<organism evidence="6 7">
    <name type="scientific">Vairimorpha apis BRL 01</name>
    <dbReference type="NCBI Taxonomy" id="1037528"/>
    <lineage>
        <taxon>Eukaryota</taxon>
        <taxon>Fungi</taxon>
        <taxon>Fungi incertae sedis</taxon>
        <taxon>Microsporidia</taxon>
        <taxon>Nosematidae</taxon>
        <taxon>Vairimorpha</taxon>
    </lineage>
</organism>
<dbReference type="PROSITE" id="PS50071">
    <property type="entry name" value="HOMEOBOX_2"/>
    <property type="match status" value="1"/>
</dbReference>
<proteinExistence type="predicted"/>
<evidence type="ECO:0000313" key="7">
    <source>
        <dbReference type="Proteomes" id="UP000053780"/>
    </source>
</evidence>
<dbReference type="VEuPathDB" id="MicrosporidiaDB:NAPIS_ORF00153"/>
<protein>
    <submittedName>
        <fullName evidence="6">Homeodomain protein class 2</fullName>
    </submittedName>
</protein>
<dbReference type="CDD" id="cd00086">
    <property type="entry name" value="homeodomain"/>
    <property type="match status" value="1"/>
</dbReference>
<evidence type="ECO:0000256" key="3">
    <source>
        <dbReference type="ARBA" id="ARBA00023242"/>
    </source>
</evidence>
<dbReference type="InterPro" id="IPR050224">
    <property type="entry name" value="TALE_homeobox"/>
</dbReference>
<gene>
    <name evidence="6" type="ORF">NAPIS_ORF00153</name>
</gene>
<name>T0LDC0_9MICR</name>
<dbReference type="PANTHER" id="PTHR11850">
    <property type="entry name" value="HOMEOBOX PROTEIN TRANSCRIPTION FACTORS"/>
    <property type="match status" value="1"/>
</dbReference>
<keyword evidence="2 4" id="KW-0371">Homeobox</keyword>
<dbReference type="AlphaFoldDB" id="T0LDC0"/>
<dbReference type="GO" id="GO:0005634">
    <property type="term" value="C:nucleus"/>
    <property type="evidence" value="ECO:0007669"/>
    <property type="project" value="UniProtKB-SubCell"/>
</dbReference>
<dbReference type="Gene3D" id="1.10.10.60">
    <property type="entry name" value="Homeodomain-like"/>
    <property type="match status" value="1"/>
</dbReference>
<accession>T0LDC0</accession>
<sequence>MDSSDKIISKMNEIRSAYIETNNRICKCIEDISNTFYKTNKKLHPRICKNVRENLQLRIQSMREHAVNYIQFTFNKCITVLMKQKEENSIILKNTRRFPKRVINILENSYKEEPYPTELEKTKLASLCKLSVKQINNWFTNKRNRSKMMGCIEKYDY</sequence>
<dbReference type="InterPro" id="IPR001356">
    <property type="entry name" value="HD"/>
</dbReference>
<dbReference type="SUPFAM" id="SSF46689">
    <property type="entry name" value="Homeodomain-like"/>
    <property type="match status" value="1"/>
</dbReference>
<evidence type="ECO:0000313" key="6">
    <source>
        <dbReference type="EMBL" id="EQB62269.1"/>
    </source>
</evidence>
<dbReference type="InterPro" id="IPR017970">
    <property type="entry name" value="Homeobox_CS"/>
</dbReference>
<feature type="DNA-binding region" description="Homeobox" evidence="4">
    <location>
        <begin position="95"/>
        <end position="150"/>
    </location>
</feature>
<dbReference type="SMART" id="SM00389">
    <property type="entry name" value="HOX"/>
    <property type="match status" value="1"/>
</dbReference>
<keyword evidence="7" id="KW-1185">Reference proteome</keyword>
<evidence type="ECO:0000256" key="2">
    <source>
        <dbReference type="ARBA" id="ARBA00023155"/>
    </source>
</evidence>
<dbReference type="HOGENOM" id="CLU_145531_0_0_1"/>
<dbReference type="Pfam" id="PF05920">
    <property type="entry name" value="Homeobox_KN"/>
    <property type="match status" value="1"/>
</dbReference>
<dbReference type="InterPro" id="IPR008422">
    <property type="entry name" value="KN_HD"/>
</dbReference>
<reference evidence="6 7" key="1">
    <citation type="journal article" date="2013" name="BMC Genomics">
        <title>Genome sequencing and comparative genomics of honey bee microsporidia, Nosema apis reveal novel insights into host-parasite interactions.</title>
        <authorList>
            <person name="Chen Yp."/>
            <person name="Pettis J.S."/>
            <person name="Zhao Y."/>
            <person name="Liu X."/>
            <person name="Tallon L.J."/>
            <person name="Sadzewicz L.D."/>
            <person name="Li R."/>
            <person name="Zheng H."/>
            <person name="Huang S."/>
            <person name="Zhang X."/>
            <person name="Hamilton M.C."/>
            <person name="Pernal S.F."/>
            <person name="Melathopoulos A.P."/>
            <person name="Yan X."/>
            <person name="Evans J.D."/>
        </authorList>
    </citation>
    <scope>NUCLEOTIDE SEQUENCE [LARGE SCALE GENOMIC DNA]</scope>
    <source>
        <strain evidence="6 7">BRL 01</strain>
    </source>
</reference>
<dbReference type="EMBL" id="KE646928">
    <property type="protein sequence ID" value="EQB62269.1"/>
    <property type="molecule type" value="Genomic_DNA"/>
</dbReference>
<evidence type="ECO:0000256" key="1">
    <source>
        <dbReference type="ARBA" id="ARBA00023125"/>
    </source>
</evidence>
<dbReference type="PROSITE" id="PS00027">
    <property type="entry name" value="HOMEOBOX_1"/>
    <property type="match status" value="1"/>
</dbReference>
<evidence type="ECO:0000256" key="4">
    <source>
        <dbReference type="PROSITE-ProRule" id="PRU00108"/>
    </source>
</evidence>
<dbReference type="InterPro" id="IPR009057">
    <property type="entry name" value="Homeodomain-like_sf"/>
</dbReference>
<dbReference type="OrthoDB" id="10056939at2759"/>
<dbReference type="GO" id="GO:0003677">
    <property type="term" value="F:DNA binding"/>
    <property type="evidence" value="ECO:0007669"/>
    <property type="project" value="UniProtKB-UniRule"/>
</dbReference>
<keyword evidence="1 4" id="KW-0238">DNA-binding</keyword>
<keyword evidence="3 4" id="KW-0539">Nucleus</keyword>
<feature type="domain" description="Homeobox" evidence="5">
    <location>
        <begin position="93"/>
        <end position="149"/>
    </location>
</feature>